<feature type="non-terminal residue" evidence="2">
    <location>
        <position position="1"/>
    </location>
</feature>
<evidence type="ECO:0000313" key="3">
    <source>
        <dbReference type="Proteomes" id="UP001242811"/>
    </source>
</evidence>
<proteinExistence type="predicted"/>
<gene>
    <name evidence="2" type="ORF">QOZ95_005601</name>
</gene>
<comment type="caution">
    <text evidence="2">The sequence shown here is derived from an EMBL/GenBank/DDBJ whole genome shotgun (WGS) entry which is preliminary data.</text>
</comment>
<organism evidence="2 3">
    <name type="scientific">Paenibacillus brasilensis</name>
    <dbReference type="NCBI Taxonomy" id="128574"/>
    <lineage>
        <taxon>Bacteria</taxon>
        <taxon>Bacillati</taxon>
        <taxon>Bacillota</taxon>
        <taxon>Bacilli</taxon>
        <taxon>Bacillales</taxon>
        <taxon>Paenibacillaceae</taxon>
        <taxon>Paenibacillus</taxon>
    </lineage>
</organism>
<accession>A0ABU0L828</accession>
<name>A0ABU0L828_9BACL</name>
<dbReference type="Proteomes" id="UP001242811">
    <property type="component" value="Unassembled WGS sequence"/>
</dbReference>
<feature type="region of interest" description="Disordered" evidence="1">
    <location>
        <begin position="125"/>
        <end position="153"/>
    </location>
</feature>
<keyword evidence="3" id="KW-1185">Reference proteome</keyword>
<evidence type="ECO:0000313" key="2">
    <source>
        <dbReference type="EMBL" id="MDQ0497360.1"/>
    </source>
</evidence>
<sequence>VDLWVKGLAMDWNQLYGDAKPRRISLPAYPFARERYWITDIKTKSASIEFAHAVKPTDSFIGQKTLAKTASVSEINAEEGAAPYSKAIPSYIQNIQSHISASVKIKKMPDTSYLAAEYERMPSTTVDNKAYSEQDEATEGLNRQRRLTDEGNE</sequence>
<evidence type="ECO:0000256" key="1">
    <source>
        <dbReference type="SAM" id="MobiDB-lite"/>
    </source>
</evidence>
<dbReference type="Gene3D" id="3.30.70.3290">
    <property type="match status" value="1"/>
</dbReference>
<protein>
    <submittedName>
        <fullName evidence="2">Polyketide synthase PksJ</fullName>
    </submittedName>
</protein>
<reference evidence="2 3" key="1">
    <citation type="submission" date="2023-07" db="EMBL/GenBank/DDBJ databases">
        <title>Genomic Encyclopedia of Type Strains, Phase IV (KMG-IV): sequencing the most valuable type-strain genomes for metagenomic binning, comparative biology and taxonomic classification.</title>
        <authorList>
            <person name="Goeker M."/>
        </authorList>
    </citation>
    <scope>NUCLEOTIDE SEQUENCE [LARGE SCALE GENOMIC DNA]</scope>
    <source>
        <strain evidence="2 3">DSM 14914</strain>
    </source>
</reference>
<dbReference type="RefSeq" id="WP_307500601.1">
    <property type="nucleotide sequence ID" value="NZ_JAUSWA010000075.1"/>
</dbReference>
<dbReference type="EMBL" id="JAUSWA010000075">
    <property type="protein sequence ID" value="MDQ0497360.1"/>
    <property type="molecule type" value="Genomic_DNA"/>
</dbReference>